<keyword evidence="6" id="KW-0479">Metal-binding</keyword>
<evidence type="ECO:0000313" key="12">
    <source>
        <dbReference type="Proteomes" id="UP000445000"/>
    </source>
</evidence>
<evidence type="ECO:0000256" key="3">
    <source>
        <dbReference type="ARBA" id="ARBA00019010"/>
    </source>
</evidence>
<proteinExistence type="inferred from homology"/>
<dbReference type="GO" id="GO:0016740">
    <property type="term" value="F:transferase activity"/>
    <property type="evidence" value="ECO:0007669"/>
    <property type="project" value="UniProtKB-KW"/>
</dbReference>
<dbReference type="PANTHER" id="PTHR33540">
    <property type="entry name" value="TRNA THREONYLCARBAMOYLADENOSINE BIOSYNTHESIS PROTEIN TSAE"/>
    <property type="match status" value="1"/>
</dbReference>
<keyword evidence="12" id="KW-1185">Reference proteome</keyword>
<sequence>MREPGTEILSVGSAEQMQVLGRAIAAAVDATDGTFIVALEGELGAGKTTLVGGILRSYGVTGPVRSPTYTLIEPYETAGRSIYHLDLYRLNDPDEVEPLGVRDLLTGSALLLIEWPSRAAGSIPAADLWIDIAYPLAGTEGREVRLTPHSLNGASVVRHIVAAIPELRLLSS</sequence>
<gene>
    <name evidence="11" type="ORF">GCM10011487_64950</name>
</gene>
<comment type="caution">
    <text evidence="11">The sequence shown here is derived from an EMBL/GenBank/DDBJ whole genome shotgun (WGS) entry which is preliminary data.</text>
</comment>
<evidence type="ECO:0000313" key="11">
    <source>
        <dbReference type="EMBL" id="GFE84495.1"/>
    </source>
</evidence>
<dbReference type="GO" id="GO:0046872">
    <property type="term" value="F:metal ion binding"/>
    <property type="evidence" value="ECO:0007669"/>
    <property type="project" value="UniProtKB-KW"/>
</dbReference>
<dbReference type="SUPFAM" id="SSF52540">
    <property type="entry name" value="P-loop containing nucleoside triphosphate hydrolases"/>
    <property type="match status" value="1"/>
</dbReference>
<name>A0A829YME7_9GAMM</name>
<dbReference type="NCBIfam" id="TIGR00150">
    <property type="entry name" value="T6A_YjeE"/>
    <property type="match status" value="1"/>
</dbReference>
<organism evidence="11 12">
    <name type="scientific">Steroidobacter agaridevorans</name>
    <dbReference type="NCBI Taxonomy" id="2695856"/>
    <lineage>
        <taxon>Bacteria</taxon>
        <taxon>Pseudomonadati</taxon>
        <taxon>Pseudomonadota</taxon>
        <taxon>Gammaproteobacteria</taxon>
        <taxon>Steroidobacterales</taxon>
        <taxon>Steroidobacteraceae</taxon>
        <taxon>Steroidobacter</taxon>
    </lineage>
</organism>
<keyword evidence="5" id="KW-0819">tRNA processing</keyword>
<evidence type="ECO:0000256" key="9">
    <source>
        <dbReference type="ARBA" id="ARBA00022842"/>
    </source>
</evidence>
<protein>
    <recommendedName>
        <fullName evidence="3">tRNA threonylcarbamoyladenosine biosynthesis protein TsaE</fullName>
    </recommendedName>
    <alternativeName>
        <fullName evidence="10">t(6)A37 threonylcarbamoyladenosine biosynthesis protein TsaE</fullName>
    </alternativeName>
</protein>
<evidence type="ECO:0000256" key="5">
    <source>
        <dbReference type="ARBA" id="ARBA00022694"/>
    </source>
</evidence>
<dbReference type="Gene3D" id="3.40.50.300">
    <property type="entry name" value="P-loop containing nucleotide triphosphate hydrolases"/>
    <property type="match status" value="1"/>
</dbReference>
<dbReference type="GO" id="GO:0005524">
    <property type="term" value="F:ATP binding"/>
    <property type="evidence" value="ECO:0007669"/>
    <property type="project" value="UniProtKB-KW"/>
</dbReference>
<keyword evidence="7" id="KW-0547">Nucleotide-binding</keyword>
<comment type="subcellular location">
    <subcellularLocation>
        <location evidence="1">Cytoplasm</location>
    </subcellularLocation>
</comment>
<accession>A0A829YME7</accession>
<dbReference type="GO" id="GO:0002949">
    <property type="term" value="P:tRNA threonylcarbamoyladenosine modification"/>
    <property type="evidence" value="ECO:0007669"/>
    <property type="project" value="InterPro"/>
</dbReference>
<keyword evidence="8" id="KW-0067">ATP-binding</keyword>
<comment type="similarity">
    <text evidence="2">Belongs to the TsaE family.</text>
</comment>
<dbReference type="InterPro" id="IPR027417">
    <property type="entry name" value="P-loop_NTPase"/>
</dbReference>
<dbReference type="Pfam" id="PF02367">
    <property type="entry name" value="TsaE"/>
    <property type="match status" value="1"/>
</dbReference>
<evidence type="ECO:0000256" key="4">
    <source>
        <dbReference type="ARBA" id="ARBA00022490"/>
    </source>
</evidence>
<dbReference type="AlphaFoldDB" id="A0A829YME7"/>
<dbReference type="PANTHER" id="PTHR33540:SF2">
    <property type="entry name" value="TRNA THREONYLCARBAMOYLADENOSINE BIOSYNTHESIS PROTEIN TSAE"/>
    <property type="match status" value="1"/>
</dbReference>
<dbReference type="EMBL" id="BLJN01000009">
    <property type="protein sequence ID" value="GFE84495.1"/>
    <property type="molecule type" value="Genomic_DNA"/>
</dbReference>
<evidence type="ECO:0000256" key="1">
    <source>
        <dbReference type="ARBA" id="ARBA00004496"/>
    </source>
</evidence>
<reference evidence="12" key="1">
    <citation type="submission" date="2020-01" db="EMBL/GenBank/DDBJ databases">
        <title>'Steroidobacter agaridevorans' sp. nov., agar-degrading bacteria isolated from rhizosphere soils.</title>
        <authorList>
            <person name="Ikenaga M."/>
            <person name="Kataoka M."/>
            <person name="Murouchi A."/>
            <person name="Katsuragi S."/>
            <person name="Sakai M."/>
        </authorList>
    </citation>
    <scope>NUCLEOTIDE SEQUENCE [LARGE SCALE GENOMIC DNA]</scope>
    <source>
        <strain evidence="12">YU21-B</strain>
    </source>
</reference>
<evidence type="ECO:0000256" key="8">
    <source>
        <dbReference type="ARBA" id="ARBA00022840"/>
    </source>
</evidence>
<dbReference type="GO" id="GO:0005737">
    <property type="term" value="C:cytoplasm"/>
    <property type="evidence" value="ECO:0007669"/>
    <property type="project" value="UniProtKB-SubCell"/>
</dbReference>
<dbReference type="Proteomes" id="UP000445000">
    <property type="component" value="Unassembled WGS sequence"/>
</dbReference>
<evidence type="ECO:0000256" key="10">
    <source>
        <dbReference type="ARBA" id="ARBA00032441"/>
    </source>
</evidence>
<evidence type="ECO:0000256" key="6">
    <source>
        <dbReference type="ARBA" id="ARBA00022723"/>
    </source>
</evidence>
<keyword evidence="11" id="KW-0808">Transferase</keyword>
<keyword evidence="9" id="KW-0460">Magnesium</keyword>
<keyword evidence="4" id="KW-0963">Cytoplasm</keyword>
<evidence type="ECO:0000256" key="2">
    <source>
        <dbReference type="ARBA" id="ARBA00007599"/>
    </source>
</evidence>
<dbReference type="InterPro" id="IPR003442">
    <property type="entry name" value="T6A_TsaE"/>
</dbReference>
<evidence type="ECO:0000256" key="7">
    <source>
        <dbReference type="ARBA" id="ARBA00022741"/>
    </source>
</evidence>